<dbReference type="KEGG" id="ngr:NAEGRDRAFT_75323"/>
<name>D2W1P0_NAEGR</name>
<evidence type="ECO:0000313" key="1">
    <source>
        <dbReference type="EMBL" id="EFC36955.1"/>
    </source>
</evidence>
<dbReference type="VEuPathDB" id="AmoebaDB:NAEGRDRAFT_75323"/>
<dbReference type="AlphaFoldDB" id="D2W1P0"/>
<reference evidence="1 2" key="1">
    <citation type="journal article" date="2010" name="Cell">
        <title>The genome of Naegleria gruberi illuminates early eukaryotic versatility.</title>
        <authorList>
            <person name="Fritz-Laylin L.K."/>
            <person name="Prochnik S.E."/>
            <person name="Ginger M.L."/>
            <person name="Dacks J.B."/>
            <person name="Carpenter M.L."/>
            <person name="Field M.C."/>
            <person name="Kuo A."/>
            <person name="Paredez A."/>
            <person name="Chapman J."/>
            <person name="Pham J."/>
            <person name="Shu S."/>
            <person name="Neupane R."/>
            <person name="Cipriano M."/>
            <person name="Mancuso J."/>
            <person name="Tu H."/>
            <person name="Salamov A."/>
            <person name="Lindquist E."/>
            <person name="Shapiro H."/>
            <person name="Lucas S."/>
            <person name="Grigoriev I.V."/>
            <person name="Cande W.Z."/>
            <person name="Fulton C."/>
            <person name="Rokhsar D.S."/>
            <person name="Dawson S.C."/>
        </authorList>
    </citation>
    <scope>NUCLEOTIDE SEQUENCE [LARGE SCALE GENOMIC DNA]</scope>
    <source>
        <strain evidence="1 2">NEG-M</strain>
    </source>
</reference>
<dbReference type="InParanoid" id="D2W1P0"/>
<gene>
    <name evidence="1" type="ORF">NAEGRDRAFT_75323</name>
</gene>
<dbReference type="GeneID" id="8856245"/>
<organism evidence="2">
    <name type="scientific">Naegleria gruberi</name>
    <name type="common">Amoeba</name>
    <dbReference type="NCBI Taxonomy" id="5762"/>
    <lineage>
        <taxon>Eukaryota</taxon>
        <taxon>Discoba</taxon>
        <taxon>Heterolobosea</taxon>
        <taxon>Tetramitia</taxon>
        <taxon>Eutetramitia</taxon>
        <taxon>Vahlkampfiidae</taxon>
        <taxon>Naegleria</taxon>
    </lineage>
</organism>
<dbReference type="RefSeq" id="XP_002669699.1">
    <property type="nucleotide sequence ID" value="XM_002669653.1"/>
</dbReference>
<keyword evidence="2" id="KW-1185">Reference proteome</keyword>
<protein>
    <submittedName>
        <fullName evidence="1">Predicted protein</fullName>
    </submittedName>
</protein>
<dbReference type="Proteomes" id="UP000006671">
    <property type="component" value="Unassembled WGS sequence"/>
</dbReference>
<dbReference type="EMBL" id="GG738923">
    <property type="protein sequence ID" value="EFC36955.1"/>
    <property type="molecule type" value="Genomic_DNA"/>
</dbReference>
<proteinExistence type="predicted"/>
<sequence>MRDSVSETDWGMQLHEGFVAMLESGLFCKVLLNFRWTKLSEAMAKLLTKESKCLDLISQLEVFDCVGRAESLILNANWKQLSVLTFSHKSTIPAKKQENQLVDFTKIVNLEVFEMGENIRFEFPRNKEHYFQFERIETCKT</sequence>
<evidence type="ECO:0000313" key="2">
    <source>
        <dbReference type="Proteomes" id="UP000006671"/>
    </source>
</evidence>
<accession>D2W1P0</accession>